<feature type="transmembrane region" description="Helical" evidence="7">
    <location>
        <begin position="89"/>
        <end position="113"/>
    </location>
</feature>
<evidence type="ECO:0000256" key="3">
    <source>
        <dbReference type="ARBA" id="ARBA00022692"/>
    </source>
</evidence>
<dbReference type="InterPro" id="IPR036259">
    <property type="entry name" value="MFS_trans_sf"/>
</dbReference>
<feature type="transmembrane region" description="Helical" evidence="7">
    <location>
        <begin position="368"/>
        <end position="390"/>
    </location>
</feature>
<dbReference type="GO" id="GO:0016020">
    <property type="term" value="C:membrane"/>
    <property type="evidence" value="ECO:0007669"/>
    <property type="project" value="UniProtKB-SubCell"/>
</dbReference>
<feature type="transmembrane region" description="Helical" evidence="7">
    <location>
        <begin position="49"/>
        <end position="69"/>
    </location>
</feature>
<dbReference type="GO" id="GO:0005351">
    <property type="term" value="F:carbohydrate:proton symporter activity"/>
    <property type="evidence" value="ECO:0007669"/>
    <property type="project" value="TreeGrafter"/>
</dbReference>
<dbReference type="InterPro" id="IPR020846">
    <property type="entry name" value="MFS_dom"/>
</dbReference>
<comment type="caution">
    <text evidence="9">The sequence shown here is derived from an EMBL/GenBank/DDBJ whole genome shotgun (WGS) entry which is preliminary data.</text>
</comment>
<evidence type="ECO:0000256" key="2">
    <source>
        <dbReference type="ARBA" id="ARBA00010992"/>
    </source>
</evidence>
<name>A0A9P4T650_CURKU</name>
<dbReference type="SUPFAM" id="SSF103473">
    <property type="entry name" value="MFS general substrate transporter"/>
    <property type="match status" value="1"/>
</dbReference>
<keyword evidence="4 7" id="KW-1133">Transmembrane helix</keyword>
<dbReference type="EMBL" id="SWKU01000036">
    <property type="protein sequence ID" value="KAF2994970.1"/>
    <property type="molecule type" value="Genomic_DNA"/>
</dbReference>
<reference evidence="9" key="1">
    <citation type="submission" date="2019-04" db="EMBL/GenBank/DDBJ databases">
        <title>Sequencing of skin fungus with MAO and IRED activity.</title>
        <authorList>
            <person name="Marsaioli A.J."/>
            <person name="Bonatto J.M.C."/>
            <person name="Reis Junior O."/>
        </authorList>
    </citation>
    <scope>NUCLEOTIDE SEQUENCE</scope>
    <source>
        <strain evidence="9">30M1</strain>
    </source>
</reference>
<evidence type="ECO:0000256" key="6">
    <source>
        <dbReference type="SAM" id="MobiDB-lite"/>
    </source>
</evidence>
<keyword evidence="10" id="KW-1185">Reference proteome</keyword>
<dbReference type="InterPro" id="IPR005829">
    <property type="entry name" value="Sugar_transporter_CS"/>
</dbReference>
<evidence type="ECO:0000313" key="10">
    <source>
        <dbReference type="Proteomes" id="UP000801428"/>
    </source>
</evidence>
<comment type="subcellular location">
    <subcellularLocation>
        <location evidence="1">Membrane</location>
        <topology evidence="1">Multi-pass membrane protein</topology>
    </subcellularLocation>
</comment>
<feature type="transmembrane region" description="Helical" evidence="7">
    <location>
        <begin position="302"/>
        <end position="324"/>
    </location>
</feature>
<accession>A0A9P4T650</accession>
<evidence type="ECO:0000256" key="7">
    <source>
        <dbReference type="SAM" id="Phobius"/>
    </source>
</evidence>
<keyword evidence="5 7" id="KW-0472">Membrane</keyword>
<comment type="similarity">
    <text evidence="2">Belongs to the major facilitator superfamily. Sugar transporter (TC 2.A.1.1) family.</text>
</comment>
<evidence type="ECO:0000256" key="4">
    <source>
        <dbReference type="ARBA" id="ARBA00022989"/>
    </source>
</evidence>
<dbReference type="AlphaFoldDB" id="A0A9P4T650"/>
<dbReference type="Pfam" id="PF00083">
    <property type="entry name" value="Sugar_tr"/>
    <property type="match status" value="1"/>
</dbReference>
<dbReference type="PANTHER" id="PTHR48022:SF68">
    <property type="entry name" value="MAJOR FACILITATOR SUPERFAMILY (MFS) PROFILE DOMAIN-CONTAINING PROTEIN-RELATED"/>
    <property type="match status" value="1"/>
</dbReference>
<gene>
    <name evidence="9" type="ORF">E8E13_003257</name>
</gene>
<feature type="domain" description="Major facilitator superfamily (MFS) profile" evidence="8">
    <location>
        <begin position="47"/>
        <end position="526"/>
    </location>
</feature>
<feature type="transmembrane region" description="Helical" evidence="7">
    <location>
        <begin position="217"/>
        <end position="235"/>
    </location>
</feature>
<feature type="transmembrane region" description="Helical" evidence="7">
    <location>
        <begin position="396"/>
        <end position="424"/>
    </location>
</feature>
<feature type="transmembrane region" description="Helical" evidence="7">
    <location>
        <begin position="344"/>
        <end position="361"/>
    </location>
</feature>
<dbReference type="Proteomes" id="UP000801428">
    <property type="component" value="Unassembled WGS sequence"/>
</dbReference>
<keyword evidence="3 7" id="KW-0812">Transmembrane</keyword>
<evidence type="ECO:0000256" key="5">
    <source>
        <dbReference type="ARBA" id="ARBA00023136"/>
    </source>
</evidence>
<evidence type="ECO:0000256" key="1">
    <source>
        <dbReference type="ARBA" id="ARBA00004141"/>
    </source>
</evidence>
<sequence length="845" mass="94026">MAQEKQNGAEMVEKIHPTASDDAPPVSVFATWTRAQCVKKFWRLYSNGLGVSVAGLYAGYANSVIGSIVANQGFIEQYGTVKDPQTGKLALNATHISLWGALYFVTAICIQAIAPITADRFGRKFNMWGITFFITLSILVQCFSKTWWEILIARLIAGCAGGLMGTSCMVYMSEIALPQFRGALLAAFSMAFALGQVFLAVGLKVLEETEPLAFRHMFYSEFVFTGLWLIPLLWVPESPVWYCSKGRHEDAKKGLRRLVGDVEGYDIDHEYSVLQYETRKSKELAEAAGTSDWKALRSKVNLVRCIIATLPFTFQNVCGVPLMFGYTVYFFQLAGVKDPFLGNLIKQLVLVLGILTSFYTVDKVGRRALVLYGGASMCIINTIVGGLGFIKQNNASGIALVFLCSLWAFVYANSLAPIGWISLVETSSPRLRAKTTSIAVTIQYLTGILFNYTVPLMLSNQNAGWALNQILDSLISMDSTSELSNQWGQANNSQDTSAWKGSLAFFIETIESMGVILAHLHERVAYDKRDDVARWLNKFRTLDQQLIRWKLQLPLQWADSGVSRYVLPGVMDPVMTEANALHNTNVILLHECIAYPQTELCFVPLPSSQSAATCYNAALEVFSTVRKFLQQRKEDYVLGPYFGLCIFISARNLLMHSQRNILPLATEFSQSIETLENLAHRARGANVQAFGSVDLFSRFAGRLRTLHARVQYSPDYRIDIREPLFRLTEQDSEPSRERSWLTRENLADLLEQSRKDIQIGELRGLQKPAEGVDGAQDTLGAGNGSIENLSSWNTPKEGHIQDEPFSQDNLFAASQALADPDFSNLDRILNFDDILSSGACMELMG</sequence>
<evidence type="ECO:0000313" key="9">
    <source>
        <dbReference type="EMBL" id="KAF2994970.1"/>
    </source>
</evidence>
<feature type="region of interest" description="Disordered" evidence="6">
    <location>
        <begin position="768"/>
        <end position="802"/>
    </location>
</feature>
<evidence type="ECO:0000259" key="8">
    <source>
        <dbReference type="PROSITE" id="PS50850"/>
    </source>
</evidence>
<feature type="compositionally biased region" description="Polar residues" evidence="6">
    <location>
        <begin position="785"/>
        <end position="794"/>
    </location>
</feature>
<dbReference type="Gene3D" id="1.20.1250.20">
    <property type="entry name" value="MFS general substrate transporter like domains"/>
    <property type="match status" value="1"/>
</dbReference>
<dbReference type="InterPro" id="IPR050360">
    <property type="entry name" value="MFS_Sugar_Transporters"/>
</dbReference>
<proteinExistence type="inferred from homology"/>
<dbReference type="PANTHER" id="PTHR48022">
    <property type="entry name" value="PLASTIDIC GLUCOSE TRANSPORTER 4"/>
    <property type="match status" value="1"/>
</dbReference>
<feature type="transmembrane region" description="Helical" evidence="7">
    <location>
        <begin position="150"/>
        <end position="171"/>
    </location>
</feature>
<dbReference type="OrthoDB" id="2544694at2759"/>
<dbReference type="PROSITE" id="PS50850">
    <property type="entry name" value="MFS"/>
    <property type="match status" value="1"/>
</dbReference>
<dbReference type="PROSITE" id="PS00216">
    <property type="entry name" value="SUGAR_TRANSPORT_1"/>
    <property type="match status" value="1"/>
</dbReference>
<protein>
    <recommendedName>
        <fullName evidence="8">Major facilitator superfamily (MFS) profile domain-containing protein</fullName>
    </recommendedName>
</protein>
<feature type="transmembrane region" description="Helical" evidence="7">
    <location>
        <begin position="183"/>
        <end position="205"/>
    </location>
</feature>
<feature type="transmembrane region" description="Helical" evidence="7">
    <location>
        <begin position="125"/>
        <end position="144"/>
    </location>
</feature>
<dbReference type="InterPro" id="IPR005828">
    <property type="entry name" value="MFS_sugar_transport-like"/>
</dbReference>
<organism evidence="9 10">
    <name type="scientific">Curvularia kusanoi</name>
    <name type="common">Cochliobolus kusanoi</name>
    <dbReference type="NCBI Taxonomy" id="90978"/>
    <lineage>
        <taxon>Eukaryota</taxon>
        <taxon>Fungi</taxon>
        <taxon>Dikarya</taxon>
        <taxon>Ascomycota</taxon>
        <taxon>Pezizomycotina</taxon>
        <taxon>Dothideomycetes</taxon>
        <taxon>Pleosporomycetidae</taxon>
        <taxon>Pleosporales</taxon>
        <taxon>Pleosporineae</taxon>
        <taxon>Pleosporaceae</taxon>
        <taxon>Curvularia</taxon>
    </lineage>
</organism>
<dbReference type="CDD" id="cd12148">
    <property type="entry name" value="fungal_TF_MHR"/>
    <property type="match status" value="1"/>
</dbReference>